<dbReference type="InterPro" id="IPR001841">
    <property type="entry name" value="Znf_RING"/>
</dbReference>
<dbReference type="InterPro" id="IPR013083">
    <property type="entry name" value="Znf_RING/FYVE/PHD"/>
</dbReference>
<dbReference type="PROSITE" id="PS50089">
    <property type="entry name" value="ZF_RING_2"/>
    <property type="match status" value="1"/>
</dbReference>
<evidence type="ECO:0000259" key="6">
    <source>
        <dbReference type="PROSITE" id="PS50089"/>
    </source>
</evidence>
<evidence type="ECO:0000256" key="1">
    <source>
        <dbReference type="ARBA" id="ARBA00022723"/>
    </source>
</evidence>
<dbReference type="SMART" id="SM00184">
    <property type="entry name" value="RING"/>
    <property type="match status" value="1"/>
</dbReference>
<dbReference type="EMBL" id="CVRI01000020">
    <property type="protein sequence ID" value="CRK90847.1"/>
    <property type="molecule type" value="Genomic_DNA"/>
</dbReference>
<dbReference type="AlphaFoldDB" id="A0A1J1HS17"/>
<feature type="compositionally biased region" description="Low complexity" evidence="5">
    <location>
        <begin position="451"/>
        <end position="465"/>
    </location>
</feature>
<feature type="compositionally biased region" description="Low complexity" evidence="5">
    <location>
        <begin position="271"/>
        <end position="287"/>
    </location>
</feature>
<dbReference type="STRING" id="568069.A0A1J1HS17"/>
<evidence type="ECO:0000256" key="3">
    <source>
        <dbReference type="ARBA" id="ARBA00022833"/>
    </source>
</evidence>
<feature type="compositionally biased region" description="Polar residues" evidence="5">
    <location>
        <begin position="299"/>
        <end position="313"/>
    </location>
</feature>
<gene>
    <name evidence="7" type="ORF">CLUMA_CG004537</name>
</gene>
<accession>A0A1J1HS17</accession>
<evidence type="ECO:0000256" key="5">
    <source>
        <dbReference type="SAM" id="MobiDB-lite"/>
    </source>
</evidence>
<proteinExistence type="predicted"/>
<keyword evidence="8" id="KW-1185">Reference proteome</keyword>
<dbReference type="PANTHER" id="PTHR15710">
    <property type="entry name" value="E3 UBIQUITIN-PROTEIN LIGASE PRAJA"/>
    <property type="match status" value="1"/>
</dbReference>
<feature type="region of interest" description="Disordered" evidence="5">
    <location>
        <begin position="82"/>
        <end position="114"/>
    </location>
</feature>
<keyword evidence="1" id="KW-0479">Metal-binding</keyword>
<keyword evidence="2 4" id="KW-0863">Zinc-finger</keyword>
<evidence type="ECO:0000313" key="7">
    <source>
        <dbReference type="EMBL" id="CRK90847.1"/>
    </source>
</evidence>
<organism evidence="7 8">
    <name type="scientific">Clunio marinus</name>
    <dbReference type="NCBI Taxonomy" id="568069"/>
    <lineage>
        <taxon>Eukaryota</taxon>
        <taxon>Metazoa</taxon>
        <taxon>Ecdysozoa</taxon>
        <taxon>Arthropoda</taxon>
        <taxon>Hexapoda</taxon>
        <taxon>Insecta</taxon>
        <taxon>Pterygota</taxon>
        <taxon>Neoptera</taxon>
        <taxon>Endopterygota</taxon>
        <taxon>Diptera</taxon>
        <taxon>Nematocera</taxon>
        <taxon>Chironomoidea</taxon>
        <taxon>Chironomidae</taxon>
        <taxon>Clunio</taxon>
    </lineage>
</organism>
<feature type="compositionally biased region" description="Basic residues" evidence="5">
    <location>
        <begin position="87"/>
        <end position="99"/>
    </location>
</feature>
<feature type="domain" description="RING-type" evidence="6">
    <location>
        <begin position="183"/>
        <end position="225"/>
    </location>
</feature>
<dbReference type="SUPFAM" id="SSF57850">
    <property type="entry name" value="RING/U-box"/>
    <property type="match status" value="1"/>
</dbReference>
<protein>
    <submittedName>
        <fullName evidence="7">CLUMA_CG004537, isoform A</fullName>
    </submittedName>
</protein>
<evidence type="ECO:0000256" key="4">
    <source>
        <dbReference type="PROSITE-ProRule" id="PRU00175"/>
    </source>
</evidence>
<evidence type="ECO:0000313" key="8">
    <source>
        <dbReference type="Proteomes" id="UP000183832"/>
    </source>
</evidence>
<dbReference type="Pfam" id="PF13639">
    <property type="entry name" value="zf-RING_2"/>
    <property type="match status" value="1"/>
</dbReference>
<sequence>MATSGGVVCEASSDNSRLFYCHQCNHQWRKNQAAEYLCPQCQEGFIEEVDNTTDFPSNRANGSSPRNSDPFISLVNRIMRRATPTRVSRRNRNTIRSRSRSPGATTSSRTAEIRNRTREAIIEMIHPHTSRRLERTRTLNFALDDFMSSFLSSPRPPAMGLDKLLTIPEITITIEQTNEKVQCSVCFDEFKLNEKGVKKLSCNHLYHGKCIFPWLRISASCPVCRANLNTGNADASNSLPQPDSSLNYLSDYDTFLRRVMDPSGQIRQDEPSTSTTTDDQSSSSSERQPPRSRLFEYFTNFSNDSPSTNTSENLRTRNDRSNRAVNLQTSSRVLRSNSAASLGQEVLPTRSNTRPNPSALPRTRFMHSALSETESHQSRYESLIRAIRHRPYARPIISARAQRLGSDTVIDLTPEDNETETLAGALSTDSISVASSTDIIVSVDEGGFTPNLSSNSDSEYSSINSDGDSIQDIPDAPSSPSDVSMTTSDHEEE</sequence>
<feature type="region of interest" description="Disordered" evidence="5">
    <location>
        <begin position="448"/>
        <end position="493"/>
    </location>
</feature>
<dbReference type="Gene3D" id="3.30.40.10">
    <property type="entry name" value="Zinc/RING finger domain, C3HC4 (zinc finger)"/>
    <property type="match status" value="1"/>
</dbReference>
<dbReference type="OrthoDB" id="3824970at2759"/>
<keyword evidence="3" id="KW-0862">Zinc</keyword>
<dbReference type="GO" id="GO:0008270">
    <property type="term" value="F:zinc ion binding"/>
    <property type="evidence" value="ECO:0007669"/>
    <property type="project" value="UniProtKB-KW"/>
</dbReference>
<feature type="compositionally biased region" description="Polar residues" evidence="5">
    <location>
        <begin position="478"/>
        <end position="487"/>
    </location>
</feature>
<name>A0A1J1HS17_9DIPT</name>
<feature type="region of interest" description="Disordered" evidence="5">
    <location>
        <begin position="263"/>
        <end position="323"/>
    </location>
</feature>
<dbReference type="Proteomes" id="UP000183832">
    <property type="component" value="Unassembled WGS sequence"/>
</dbReference>
<dbReference type="CDD" id="cd16454">
    <property type="entry name" value="RING-H2_PA-TM-RING"/>
    <property type="match status" value="1"/>
</dbReference>
<evidence type="ECO:0000256" key="2">
    <source>
        <dbReference type="ARBA" id="ARBA00022771"/>
    </source>
</evidence>
<reference evidence="7 8" key="1">
    <citation type="submission" date="2015-04" db="EMBL/GenBank/DDBJ databases">
        <authorList>
            <person name="Syromyatnikov M.Y."/>
            <person name="Popov V.N."/>
        </authorList>
    </citation>
    <scope>NUCLEOTIDE SEQUENCE [LARGE SCALE GENOMIC DNA]</scope>
</reference>